<dbReference type="STRING" id="1249627.D779_2031"/>
<dbReference type="OrthoDB" id="9760689at2"/>
<dbReference type="Proteomes" id="UP000019460">
    <property type="component" value="Unassembled WGS sequence"/>
</dbReference>
<proteinExistence type="predicted"/>
<evidence type="ECO:0000313" key="1">
    <source>
        <dbReference type="EMBL" id="EXJ14825.1"/>
    </source>
</evidence>
<sequence>MFRALVVRGDRRRLDGIANAVVPMLPDGDASLLDVGCGNGVLAARLQQRKPDLRIEGVDVAVPPDGRIRSSVYDGRTLPFPDDAFDLVLCADMLHHTDNPQRMLREAARVARSWVIVKDHVVETRWQRLTMTALDWIGNVGTGVPMPFNFLSSQQWRDAFGRAGLRMEEERSGLRYWFWPLTELVDRDMHFVVKLRPTRPASIAESSESHHPDPDA</sequence>
<dbReference type="Pfam" id="PF13489">
    <property type="entry name" value="Methyltransf_23"/>
    <property type="match status" value="1"/>
</dbReference>
<name>W9VWP6_9GAMM</name>
<dbReference type="EMBL" id="AONC01000035">
    <property type="protein sequence ID" value="EXJ14825.1"/>
    <property type="molecule type" value="Genomic_DNA"/>
</dbReference>
<comment type="caution">
    <text evidence="1">The sequence shown here is derived from an EMBL/GenBank/DDBJ whole genome shotgun (WGS) entry which is preliminary data.</text>
</comment>
<gene>
    <name evidence="1" type="ORF">D779_2031</name>
</gene>
<protein>
    <submittedName>
        <fullName evidence="1">Uncharacterized protein</fullName>
    </submittedName>
</protein>
<dbReference type="SUPFAM" id="SSF53335">
    <property type="entry name" value="S-adenosyl-L-methionine-dependent methyltransferases"/>
    <property type="match status" value="1"/>
</dbReference>
<dbReference type="eggNOG" id="COG2226">
    <property type="taxonomic scope" value="Bacteria"/>
</dbReference>
<dbReference type="GO" id="GO:0008168">
    <property type="term" value="F:methyltransferase activity"/>
    <property type="evidence" value="ECO:0007669"/>
    <property type="project" value="TreeGrafter"/>
</dbReference>
<dbReference type="Gene3D" id="3.40.50.150">
    <property type="entry name" value="Vaccinia Virus protein VP39"/>
    <property type="match status" value="1"/>
</dbReference>
<dbReference type="AlphaFoldDB" id="W9VWP6"/>
<evidence type="ECO:0000313" key="2">
    <source>
        <dbReference type="Proteomes" id="UP000019460"/>
    </source>
</evidence>
<organism evidence="1 2">
    <name type="scientific">Imhoffiella purpurea</name>
    <dbReference type="NCBI Taxonomy" id="1249627"/>
    <lineage>
        <taxon>Bacteria</taxon>
        <taxon>Pseudomonadati</taxon>
        <taxon>Pseudomonadota</taxon>
        <taxon>Gammaproteobacteria</taxon>
        <taxon>Chromatiales</taxon>
        <taxon>Chromatiaceae</taxon>
        <taxon>Imhoffiella</taxon>
    </lineage>
</organism>
<dbReference type="CDD" id="cd02440">
    <property type="entry name" value="AdoMet_MTases"/>
    <property type="match status" value="1"/>
</dbReference>
<accession>W9VWP6</accession>
<reference evidence="1 2" key="1">
    <citation type="submission" date="2012-11" db="EMBL/GenBank/DDBJ databases">
        <title>Genome assembly of Thiorhodococcus sp. AK35.</title>
        <authorList>
            <person name="Nupur N."/>
            <person name="Khatri I."/>
            <person name="Subramanian S."/>
            <person name="Pinnaka A."/>
        </authorList>
    </citation>
    <scope>NUCLEOTIDE SEQUENCE [LARGE SCALE GENOMIC DNA]</scope>
    <source>
        <strain evidence="1 2">AK35</strain>
    </source>
</reference>
<dbReference type="PANTHER" id="PTHR43591">
    <property type="entry name" value="METHYLTRANSFERASE"/>
    <property type="match status" value="1"/>
</dbReference>
<dbReference type="RefSeq" id="WP_052348061.1">
    <property type="nucleotide sequence ID" value="NZ_AONC01000035.1"/>
</dbReference>
<dbReference type="PANTHER" id="PTHR43591:SF24">
    <property type="entry name" value="2-METHOXY-6-POLYPRENYL-1,4-BENZOQUINOL METHYLASE, MITOCHONDRIAL"/>
    <property type="match status" value="1"/>
</dbReference>
<dbReference type="InterPro" id="IPR029063">
    <property type="entry name" value="SAM-dependent_MTases_sf"/>
</dbReference>
<keyword evidence="2" id="KW-1185">Reference proteome</keyword>